<dbReference type="EMBL" id="JACVVK020000290">
    <property type="protein sequence ID" value="KAK7480013.1"/>
    <property type="molecule type" value="Genomic_DNA"/>
</dbReference>
<gene>
    <name evidence="1" type="ORF">BaRGS_00028746</name>
</gene>
<keyword evidence="2" id="KW-1185">Reference proteome</keyword>
<dbReference type="AlphaFoldDB" id="A0ABD0JZL8"/>
<organism evidence="1 2">
    <name type="scientific">Batillaria attramentaria</name>
    <dbReference type="NCBI Taxonomy" id="370345"/>
    <lineage>
        <taxon>Eukaryota</taxon>
        <taxon>Metazoa</taxon>
        <taxon>Spiralia</taxon>
        <taxon>Lophotrochozoa</taxon>
        <taxon>Mollusca</taxon>
        <taxon>Gastropoda</taxon>
        <taxon>Caenogastropoda</taxon>
        <taxon>Sorbeoconcha</taxon>
        <taxon>Cerithioidea</taxon>
        <taxon>Batillariidae</taxon>
        <taxon>Batillaria</taxon>
    </lineage>
</organism>
<reference evidence="1 2" key="1">
    <citation type="journal article" date="2023" name="Sci. Data">
        <title>Genome assembly of the Korean intertidal mud-creeper Batillaria attramentaria.</title>
        <authorList>
            <person name="Patra A.K."/>
            <person name="Ho P.T."/>
            <person name="Jun S."/>
            <person name="Lee S.J."/>
            <person name="Kim Y."/>
            <person name="Won Y.J."/>
        </authorList>
    </citation>
    <scope>NUCLEOTIDE SEQUENCE [LARGE SCALE GENOMIC DNA]</scope>
    <source>
        <strain evidence="1">Wonlab-2016</strain>
    </source>
</reference>
<feature type="non-terminal residue" evidence="1">
    <location>
        <position position="55"/>
    </location>
</feature>
<proteinExistence type="predicted"/>
<evidence type="ECO:0000313" key="1">
    <source>
        <dbReference type="EMBL" id="KAK7480013.1"/>
    </source>
</evidence>
<comment type="caution">
    <text evidence="1">The sequence shown here is derived from an EMBL/GenBank/DDBJ whole genome shotgun (WGS) entry which is preliminary data.</text>
</comment>
<accession>A0ABD0JZL8</accession>
<dbReference type="Proteomes" id="UP001519460">
    <property type="component" value="Unassembled WGS sequence"/>
</dbReference>
<sequence>MAMAVSSSLAQGPSFDAITAGPGLRQYFYVHYLQLTQGMRTSLTGVNWGRLSQYK</sequence>
<evidence type="ECO:0000313" key="2">
    <source>
        <dbReference type="Proteomes" id="UP001519460"/>
    </source>
</evidence>
<protein>
    <submittedName>
        <fullName evidence="1">Uncharacterized protein</fullName>
    </submittedName>
</protein>
<name>A0ABD0JZL8_9CAEN</name>